<dbReference type="SUPFAM" id="SSF53335">
    <property type="entry name" value="S-adenosyl-L-methionine-dependent methyltransferases"/>
    <property type="match status" value="1"/>
</dbReference>
<dbReference type="OrthoDB" id="203237at2759"/>
<keyword evidence="2" id="KW-0808">Transferase</keyword>
<dbReference type="Proteomes" id="UP000186922">
    <property type="component" value="Unassembled WGS sequence"/>
</dbReference>
<keyword evidence="4" id="KW-1185">Reference proteome</keyword>
<dbReference type="AlphaFoldDB" id="A0A1D1VB82"/>
<dbReference type="GO" id="GO:0008175">
    <property type="term" value="F:tRNA methyltransferase activity"/>
    <property type="evidence" value="ECO:0007669"/>
    <property type="project" value="TreeGrafter"/>
</dbReference>
<dbReference type="Gene3D" id="3.40.50.150">
    <property type="entry name" value="Vaccinia Virus protein VP39"/>
    <property type="match status" value="1"/>
</dbReference>
<comment type="caution">
    <text evidence="3">The sequence shown here is derived from an EMBL/GenBank/DDBJ whole genome shotgun (WGS) entry which is preliminary data.</text>
</comment>
<evidence type="ECO:0000256" key="2">
    <source>
        <dbReference type="ARBA" id="ARBA00022679"/>
    </source>
</evidence>
<dbReference type="PANTHER" id="PTHR46529">
    <property type="entry name" value="TRNA WYBUTOSINE-SYNTHESIZING PROTEIN 4"/>
    <property type="match status" value="1"/>
</dbReference>
<evidence type="ECO:0000313" key="4">
    <source>
        <dbReference type="Proteomes" id="UP000186922"/>
    </source>
</evidence>
<dbReference type="STRING" id="947166.A0A1D1VB82"/>
<dbReference type="InterPro" id="IPR007213">
    <property type="entry name" value="Ppm1/Ppm2/Tcmp"/>
</dbReference>
<sequence>MVLTSTSSAHTDKQVQKTNDYSSVSKCSTAAAGYVTDEFMEHFVAKKARRTPLINRGYYVREKSIQTILLDFLAEASRSSINGECSNVPRPMVNIVVLGAGYDTLFFRLHSSQRDTMDQLDLRYIEIDFEDVVRNKLSNIQSKDKMLSLLKGFSEPRISQNPPCVINSSAKGKYLLVGMDLRENADFTALCTELNIDRFVPTFILSEVVLTYLEDNHVLRILSACSETFPSSVSLNYEQIQPNDPFGVIMMKHFTKQGTPLMNVPKYVSADSHQRRFNSTGWTSSVALSVSEFWHRFITVEERKRVDTLEPFDEHEEFVEKCRHYVIALAANGSFSQTFLRKYQSIQNPVKASVSSIATTVMSGYFPLYGHASAVVNLPAPDGTVLRAVIIIGGICATGEPKALTNESTSGICDSVEVGLETAAVWLPTSVLDGSLKLKLTFGRCGSLSENLACFVWLQVLWYIIVS</sequence>
<gene>
    <name evidence="3" type="primary">RvY_09980</name>
    <name evidence="3" type="synonym">RvY_09980.1</name>
    <name evidence="3" type="ORF">RvY_09980-1</name>
</gene>
<evidence type="ECO:0000313" key="3">
    <source>
        <dbReference type="EMBL" id="GAU98901.1"/>
    </source>
</evidence>
<organism evidence="3 4">
    <name type="scientific">Ramazzottius varieornatus</name>
    <name type="common">Water bear</name>
    <name type="synonym">Tardigrade</name>
    <dbReference type="NCBI Taxonomy" id="947166"/>
    <lineage>
        <taxon>Eukaryota</taxon>
        <taxon>Metazoa</taxon>
        <taxon>Ecdysozoa</taxon>
        <taxon>Tardigrada</taxon>
        <taxon>Eutardigrada</taxon>
        <taxon>Parachela</taxon>
        <taxon>Hypsibioidea</taxon>
        <taxon>Ramazzottiidae</taxon>
        <taxon>Ramazzottius</taxon>
    </lineage>
</organism>
<dbReference type="Pfam" id="PF04072">
    <property type="entry name" value="LCM"/>
    <property type="match status" value="1"/>
</dbReference>
<name>A0A1D1VB82_RAMVA</name>
<dbReference type="GO" id="GO:0030488">
    <property type="term" value="P:tRNA methylation"/>
    <property type="evidence" value="ECO:0007669"/>
    <property type="project" value="TreeGrafter"/>
</dbReference>
<dbReference type="PANTHER" id="PTHR46529:SF1">
    <property type="entry name" value="TRNA WYBUTOSINE-SYNTHESIZING PROTEIN 4"/>
    <property type="match status" value="1"/>
</dbReference>
<proteinExistence type="predicted"/>
<protein>
    <submittedName>
        <fullName evidence="3">Uncharacterized protein</fullName>
    </submittedName>
</protein>
<keyword evidence="1" id="KW-0489">Methyltransferase</keyword>
<dbReference type="EMBL" id="BDGG01000005">
    <property type="protein sequence ID" value="GAU98901.1"/>
    <property type="molecule type" value="Genomic_DNA"/>
</dbReference>
<reference evidence="3 4" key="1">
    <citation type="journal article" date="2016" name="Nat. Commun.">
        <title>Extremotolerant tardigrade genome and improved radiotolerance of human cultured cells by tardigrade-unique protein.</title>
        <authorList>
            <person name="Hashimoto T."/>
            <person name="Horikawa D.D."/>
            <person name="Saito Y."/>
            <person name="Kuwahara H."/>
            <person name="Kozuka-Hata H."/>
            <person name="Shin-I T."/>
            <person name="Minakuchi Y."/>
            <person name="Ohishi K."/>
            <person name="Motoyama A."/>
            <person name="Aizu T."/>
            <person name="Enomoto A."/>
            <person name="Kondo K."/>
            <person name="Tanaka S."/>
            <person name="Hara Y."/>
            <person name="Koshikawa S."/>
            <person name="Sagara H."/>
            <person name="Miura T."/>
            <person name="Yokobori S."/>
            <person name="Miyagawa K."/>
            <person name="Suzuki Y."/>
            <person name="Kubo T."/>
            <person name="Oyama M."/>
            <person name="Kohara Y."/>
            <person name="Fujiyama A."/>
            <person name="Arakawa K."/>
            <person name="Katayama T."/>
            <person name="Toyoda A."/>
            <person name="Kunieda T."/>
        </authorList>
    </citation>
    <scope>NUCLEOTIDE SEQUENCE [LARGE SCALE GENOMIC DNA]</scope>
    <source>
        <strain evidence="3 4">YOKOZUNA-1</strain>
    </source>
</reference>
<accession>A0A1D1VB82</accession>
<evidence type="ECO:0000256" key="1">
    <source>
        <dbReference type="ARBA" id="ARBA00022603"/>
    </source>
</evidence>
<dbReference type="InterPro" id="IPR029063">
    <property type="entry name" value="SAM-dependent_MTases_sf"/>
</dbReference>
<dbReference type="GO" id="GO:0031591">
    <property type="term" value="P:wybutosine biosynthetic process"/>
    <property type="evidence" value="ECO:0007669"/>
    <property type="project" value="TreeGrafter"/>
</dbReference>